<keyword evidence="5 6" id="KW-0326">Glycosidase</keyword>
<accession>A0A1W1UE35</accession>
<evidence type="ECO:0000256" key="4">
    <source>
        <dbReference type="ARBA" id="ARBA00023024"/>
    </source>
</evidence>
<gene>
    <name evidence="10" type="ORF">SAMN00790413_05884</name>
</gene>
<evidence type="ECO:0000256" key="7">
    <source>
        <dbReference type="RuleBase" id="RU004453"/>
    </source>
</evidence>
<dbReference type="GO" id="GO:0005576">
    <property type="term" value="C:extracellular region"/>
    <property type="evidence" value="ECO:0007669"/>
    <property type="project" value="TreeGrafter"/>
</dbReference>
<dbReference type="AlphaFoldDB" id="A0A1W1UE35"/>
<keyword evidence="4" id="KW-0119">Carbohydrate metabolism</keyword>
<dbReference type="GO" id="GO:0008061">
    <property type="term" value="F:chitin binding"/>
    <property type="evidence" value="ECO:0007669"/>
    <property type="project" value="InterPro"/>
</dbReference>
<keyword evidence="3 6" id="KW-0378">Hydrolase</keyword>
<dbReference type="Proteomes" id="UP000192582">
    <property type="component" value="Unassembled WGS sequence"/>
</dbReference>
<name>A0A1W1UE35_9DEIO</name>
<dbReference type="GO" id="GO:0008843">
    <property type="term" value="F:endochitinase activity"/>
    <property type="evidence" value="ECO:0007669"/>
    <property type="project" value="UniProtKB-EC"/>
</dbReference>
<dbReference type="InterPro" id="IPR017853">
    <property type="entry name" value="GH"/>
</dbReference>
<evidence type="ECO:0000256" key="8">
    <source>
        <dbReference type="SAM" id="SignalP"/>
    </source>
</evidence>
<dbReference type="InterPro" id="IPR001579">
    <property type="entry name" value="Glyco_hydro_18_chit_AS"/>
</dbReference>
<dbReference type="InterPro" id="IPR001223">
    <property type="entry name" value="Glyco_hydro18_cat"/>
</dbReference>
<reference evidence="10 11" key="1">
    <citation type="submission" date="2017-04" db="EMBL/GenBank/DDBJ databases">
        <authorList>
            <person name="Afonso C.L."/>
            <person name="Miller P.J."/>
            <person name="Scott M.A."/>
            <person name="Spackman E."/>
            <person name="Goraichik I."/>
            <person name="Dimitrov K.M."/>
            <person name="Suarez D.L."/>
            <person name="Swayne D.E."/>
        </authorList>
    </citation>
    <scope>NUCLEOTIDE SEQUENCE [LARGE SCALE GENOMIC DNA]</scope>
    <source>
        <strain evidence="10 11">KR-140</strain>
    </source>
</reference>
<dbReference type="RefSeq" id="WP_170928395.1">
    <property type="nucleotide sequence ID" value="NZ_FWWU01000003.1"/>
</dbReference>
<protein>
    <recommendedName>
        <fullName evidence="2">chitinase</fullName>
        <ecNumber evidence="2">3.2.1.14</ecNumber>
    </recommendedName>
</protein>
<dbReference type="Pfam" id="PF00704">
    <property type="entry name" value="Glyco_hydro_18"/>
    <property type="match status" value="1"/>
</dbReference>
<sequence length="388" mass="40987">MSRIRPLLLLALALPLWVSSGRTEVVSPGPAPVTSPASGGTWIMGYAVGYERDLLPADELNWSALTHLVVGRATPNADGTLNTTFDIDASGGPLWAKAMVRQAHAHHVRAILMLGGAGEHAGFAGAAARRRDTLVQNILQVVEDYGFDGVDLDWEPLFAADEVPLRGLATRLRQRRPGLLLTLPVAFVNANAPTQEARPSLAALSGTFDRINIMSYGMAGAYPGWQAWHSSALAGEAGGTPTSVQSSVRAYLRAGIPAQKLGLGIGLYGLCYQGVTAPAQSAPSMTTVADDGDMSYVNIVRQYFTAGASRWDARAKVPYLSSVKPLGPHACTYVSYENAASIGRKGQYARSLGLGSVILWTLGQGHFKGEPSGSVDPLLTAAHAAFRP</sequence>
<evidence type="ECO:0000313" key="10">
    <source>
        <dbReference type="EMBL" id="SMB79320.1"/>
    </source>
</evidence>
<keyword evidence="8" id="KW-0732">Signal</keyword>
<organism evidence="10 11">
    <name type="scientific">Deinococcus hopiensis KR-140</name>
    <dbReference type="NCBI Taxonomy" id="695939"/>
    <lineage>
        <taxon>Bacteria</taxon>
        <taxon>Thermotogati</taxon>
        <taxon>Deinococcota</taxon>
        <taxon>Deinococci</taxon>
        <taxon>Deinococcales</taxon>
        <taxon>Deinococcaceae</taxon>
        <taxon>Deinococcus</taxon>
    </lineage>
</organism>
<evidence type="ECO:0000256" key="2">
    <source>
        <dbReference type="ARBA" id="ARBA00012729"/>
    </source>
</evidence>
<dbReference type="Gene3D" id="3.10.50.10">
    <property type="match status" value="1"/>
</dbReference>
<feature type="chain" id="PRO_5012258275" description="chitinase" evidence="8">
    <location>
        <begin position="21"/>
        <end position="388"/>
    </location>
</feature>
<evidence type="ECO:0000259" key="9">
    <source>
        <dbReference type="PROSITE" id="PS51910"/>
    </source>
</evidence>
<proteinExistence type="inferred from homology"/>
<dbReference type="PANTHER" id="PTHR11177">
    <property type="entry name" value="CHITINASE"/>
    <property type="match status" value="1"/>
</dbReference>
<feature type="domain" description="GH18" evidence="9">
    <location>
        <begin position="41"/>
        <end position="388"/>
    </location>
</feature>
<dbReference type="SUPFAM" id="SSF51445">
    <property type="entry name" value="(Trans)glycosidases"/>
    <property type="match status" value="1"/>
</dbReference>
<dbReference type="GO" id="GO:0006032">
    <property type="term" value="P:chitin catabolic process"/>
    <property type="evidence" value="ECO:0007669"/>
    <property type="project" value="UniProtKB-KW"/>
</dbReference>
<dbReference type="SMART" id="SM00636">
    <property type="entry name" value="Glyco_18"/>
    <property type="match status" value="1"/>
</dbReference>
<keyword evidence="11" id="KW-1185">Reference proteome</keyword>
<feature type="signal peptide" evidence="8">
    <location>
        <begin position="1"/>
        <end position="20"/>
    </location>
</feature>
<dbReference type="EC" id="3.2.1.14" evidence="2"/>
<keyword evidence="4" id="KW-0146">Chitin degradation</keyword>
<dbReference type="PROSITE" id="PS51910">
    <property type="entry name" value="GH18_2"/>
    <property type="match status" value="1"/>
</dbReference>
<dbReference type="GO" id="GO:0005975">
    <property type="term" value="P:carbohydrate metabolic process"/>
    <property type="evidence" value="ECO:0007669"/>
    <property type="project" value="InterPro"/>
</dbReference>
<dbReference type="EMBL" id="FWWU01000003">
    <property type="protein sequence ID" value="SMB79320.1"/>
    <property type="molecule type" value="Genomic_DNA"/>
</dbReference>
<dbReference type="InterPro" id="IPR050314">
    <property type="entry name" value="Glycosyl_Hydrlase_18"/>
</dbReference>
<dbReference type="Gene3D" id="3.20.20.80">
    <property type="entry name" value="Glycosidases"/>
    <property type="match status" value="1"/>
</dbReference>
<dbReference type="STRING" id="695939.SAMN00790413_05884"/>
<dbReference type="InterPro" id="IPR029070">
    <property type="entry name" value="Chitinase_insertion_sf"/>
</dbReference>
<evidence type="ECO:0000313" key="11">
    <source>
        <dbReference type="Proteomes" id="UP000192582"/>
    </source>
</evidence>
<keyword evidence="4" id="KW-0624">Polysaccharide degradation</keyword>
<dbReference type="PROSITE" id="PS01095">
    <property type="entry name" value="GH18_1"/>
    <property type="match status" value="1"/>
</dbReference>
<evidence type="ECO:0000256" key="5">
    <source>
        <dbReference type="ARBA" id="ARBA00023295"/>
    </source>
</evidence>
<evidence type="ECO:0000256" key="3">
    <source>
        <dbReference type="ARBA" id="ARBA00022801"/>
    </source>
</evidence>
<comment type="similarity">
    <text evidence="7">Belongs to the glycosyl hydrolase 18 family.</text>
</comment>
<comment type="catalytic activity">
    <reaction evidence="1">
        <text>Random endo-hydrolysis of N-acetyl-beta-D-glucosaminide (1-&gt;4)-beta-linkages in chitin and chitodextrins.</text>
        <dbReference type="EC" id="3.2.1.14"/>
    </reaction>
</comment>
<dbReference type="InterPro" id="IPR011583">
    <property type="entry name" value="Chitinase_II/V-like_cat"/>
</dbReference>
<evidence type="ECO:0000256" key="6">
    <source>
        <dbReference type="RuleBase" id="RU000489"/>
    </source>
</evidence>
<evidence type="ECO:0000256" key="1">
    <source>
        <dbReference type="ARBA" id="ARBA00000822"/>
    </source>
</evidence>
<dbReference type="PANTHER" id="PTHR11177:SF317">
    <property type="entry name" value="CHITINASE 12-RELATED"/>
    <property type="match status" value="1"/>
</dbReference>